<keyword evidence="3" id="KW-0472">Membrane</keyword>
<dbReference type="PANTHER" id="PTHR22775">
    <property type="entry name" value="SORTING NEXIN"/>
    <property type="match status" value="1"/>
</dbReference>
<feature type="transmembrane region" description="Helical" evidence="3">
    <location>
        <begin position="12"/>
        <end position="30"/>
    </location>
</feature>
<evidence type="ECO:0000259" key="5">
    <source>
        <dbReference type="PROSITE" id="PS50195"/>
    </source>
</evidence>
<keyword evidence="3" id="KW-1133">Transmembrane helix</keyword>
<feature type="region of interest" description="Disordered" evidence="2">
    <location>
        <begin position="541"/>
        <end position="568"/>
    </location>
</feature>
<dbReference type="SMART" id="SM00315">
    <property type="entry name" value="RGS"/>
    <property type="match status" value="1"/>
</dbReference>
<dbReference type="InterPro" id="IPR016137">
    <property type="entry name" value="RGS"/>
</dbReference>
<evidence type="ECO:0000259" key="4">
    <source>
        <dbReference type="PROSITE" id="PS50132"/>
    </source>
</evidence>
<dbReference type="PROSITE" id="PS51207">
    <property type="entry name" value="PXA"/>
    <property type="match status" value="1"/>
</dbReference>
<dbReference type="PROSITE" id="PS50132">
    <property type="entry name" value="RGS"/>
    <property type="match status" value="1"/>
</dbReference>
<comment type="similarity">
    <text evidence="1">Belongs to the sorting nexin family.</text>
</comment>
<dbReference type="OrthoDB" id="120967at2759"/>
<dbReference type="InterPro" id="IPR003114">
    <property type="entry name" value="Phox_assoc"/>
</dbReference>
<feature type="compositionally biased region" description="Low complexity" evidence="2">
    <location>
        <begin position="1015"/>
        <end position="1033"/>
    </location>
</feature>
<evidence type="ECO:0000256" key="3">
    <source>
        <dbReference type="SAM" id="Phobius"/>
    </source>
</evidence>
<feature type="region of interest" description="Disordered" evidence="2">
    <location>
        <begin position="1010"/>
        <end position="1043"/>
    </location>
</feature>
<evidence type="ECO:0000313" key="8">
    <source>
        <dbReference type="Proteomes" id="UP000189580"/>
    </source>
</evidence>
<accession>A0A167ELM6</accession>
<feature type="domain" description="PX" evidence="5">
    <location>
        <begin position="887"/>
        <end position="1006"/>
    </location>
</feature>
<evidence type="ECO:0000259" key="6">
    <source>
        <dbReference type="PROSITE" id="PS51207"/>
    </source>
</evidence>
<feature type="domain" description="RGS" evidence="4">
    <location>
        <begin position="494"/>
        <end position="661"/>
    </location>
</feature>
<dbReference type="PROSITE" id="PS50195">
    <property type="entry name" value="PX"/>
    <property type="match status" value="1"/>
</dbReference>
<name>A0A167ELM6_9ASCO</name>
<dbReference type="PANTHER" id="PTHR22775:SF3">
    <property type="entry name" value="SORTING NEXIN-13"/>
    <property type="match status" value="1"/>
</dbReference>
<dbReference type="Proteomes" id="UP000189580">
    <property type="component" value="Chromosome d"/>
</dbReference>
<dbReference type="CDD" id="cd06876">
    <property type="entry name" value="PX_MDM1p"/>
    <property type="match status" value="1"/>
</dbReference>
<dbReference type="InterPro" id="IPR044926">
    <property type="entry name" value="RGS_subdomain_2"/>
</dbReference>
<dbReference type="GeneID" id="30037398"/>
<keyword evidence="8" id="KW-1185">Reference proteome</keyword>
<dbReference type="InterPro" id="IPR036305">
    <property type="entry name" value="RGS_sf"/>
</dbReference>
<dbReference type="Gene3D" id="3.30.1520.10">
    <property type="entry name" value="Phox-like domain"/>
    <property type="match status" value="1"/>
</dbReference>
<protein>
    <submittedName>
        <fullName evidence="7">Mdm1p</fullName>
    </submittedName>
</protein>
<feature type="transmembrane region" description="Helical" evidence="3">
    <location>
        <begin position="37"/>
        <end position="58"/>
    </location>
</feature>
<gene>
    <name evidence="7" type="primary">MDM1</name>
    <name evidence="7" type="ORF">AWJ20_5184</name>
</gene>
<dbReference type="KEGG" id="slb:AWJ20_5184"/>
<reference evidence="7 8" key="1">
    <citation type="submission" date="2016-02" db="EMBL/GenBank/DDBJ databases">
        <title>Complete genome sequence and transcriptome regulation of the pentose utilising yeast Sugiyamaella lignohabitans.</title>
        <authorList>
            <person name="Bellasio M."/>
            <person name="Peymann A."/>
            <person name="Valli M."/>
            <person name="Sipitzky M."/>
            <person name="Graf A."/>
            <person name="Sauer M."/>
            <person name="Marx H."/>
            <person name="Mattanovich D."/>
        </authorList>
    </citation>
    <scope>NUCLEOTIDE SEQUENCE [LARGE SCALE GENOMIC DNA]</scope>
    <source>
        <strain evidence="7 8">CBS 10342</strain>
    </source>
</reference>
<keyword evidence="3" id="KW-0812">Transmembrane</keyword>
<dbReference type="InterPro" id="IPR036871">
    <property type="entry name" value="PX_dom_sf"/>
</dbReference>
<dbReference type="Pfam" id="PF00787">
    <property type="entry name" value="PX"/>
    <property type="match status" value="1"/>
</dbReference>
<dbReference type="SUPFAM" id="SSF48097">
    <property type="entry name" value="Regulator of G-protein signaling, RGS"/>
    <property type="match status" value="1"/>
</dbReference>
<proteinExistence type="inferred from homology"/>
<feature type="region of interest" description="Disordered" evidence="2">
    <location>
        <begin position="719"/>
        <end position="794"/>
    </location>
</feature>
<dbReference type="EMBL" id="CP014502">
    <property type="protein sequence ID" value="ANB14223.1"/>
    <property type="molecule type" value="Genomic_DNA"/>
</dbReference>
<dbReference type="InterPro" id="IPR013937">
    <property type="entry name" value="Sorting_nexin_C"/>
</dbReference>
<dbReference type="Pfam" id="PF00615">
    <property type="entry name" value="RGS"/>
    <property type="match status" value="1"/>
</dbReference>
<dbReference type="Gene3D" id="1.10.167.10">
    <property type="entry name" value="Regulator of G-protein Signalling 4, domain 2"/>
    <property type="match status" value="1"/>
</dbReference>
<dbReference type="SUPFAM" id="SSF64268">
    <property type="entry name" value="PX domain"/>
    <property type="match status" value="1"/>
</dbReference>
<dbReference type="SMART" id="SM00312">
    <property type="entry name" value="PX"/>
    <property type="match status" value="1"/>
</dbReference>
<dbReference type="RefSeq" id="XP_018736700.1">
    <property type="nucleotide sequence ID" value="XM_018882310.1"/>
</dbReference>
<feature type="compositionally biased region" description="Basic and acidic residues" evidence="2">
    <location>
        <begin position="763"/>
        <end position="772"/>
    </location>
</feature>
<dbReference type="Pfam" id="PF02194">
    <property type="entry name" value="PXA"/>
    <property type="match status" value="1"/>
</dbReference>
<evidence type="ECO:0000256" key="2">
    <source>
        <dbReference type="SAM" id="MobiDB-lite"/>
    </source>
</evidence>
<sequence length="1231" mass="136673">MSSLAKISPEVLVLAVVGASVLGYSLKVVLTRVVGHVVEVGLGVLVAAGVYVLAILWLPELQERKRKESGERGERLVFRQYAFVEKSKWTQELINLSSDKSLPTPVFPDSFVLSDSIDGLLELINRDFIQSWYSKFSGDKVFSASVDRLLRIATGELGERLAKVEWADFLVGSVMPLVTDHFSRYVSAVSAIREKSSGGHLTPSAELDAEIASQYRQKLHVHGPFLTKNFEYEGQRKKWLAGRVEKILPLLFSKVAEEGEMQSKIVTRLVTEIVANSVLSPILQMTSDPDFWNQIVIRSAGSTIQDQNKVNRLREALDQHTGSTTVTGTRSRLKGMPRQVRLRFSPNSDQNKFDKFIRNIYKCQSLAEARQTRYSISVQLQRAVKDGNDKVFISRLEQAKAAIDKQIGILSGIPSTSKPASHQIDAPTAPSSLAVVPSTVVMSSMGRSSPAPMFASSLLSPSPKNERMANSATKSVPAAAAGAAAPAASQEDYTLLDILNDSACSLYFMEYMDQRRHTELLQFWLTVNSLWKQGEDDHLLSRHDTPHQQDPLGGLSIGDAKENNNSPNIEQDELFIDDGTSKADILQIYYKYFANDAHRLKEITPEAYQRVSTFVNTPQATVSQYKLARQAIMATQQTIYKTLEAKYLPKFKNSDLYLKYLASNPPPINRISSTIDNLQMDAITTDDNSVLVNPALDKTQNAKVVMAVEEAFQDIMSGSTSSLTPQTNSATQLSPSSTSPIGIKTSKKDRAGLSELLGEENDAPTREKRRGALFDSEDEFDEENSDDDNNEEEFSLVGGESFPDVHLAAPGDLGLTEAITMLSKEIANLYSQEEVVDFLLKKAELTNNQSQLRILQKSKASLDREIHRKELQRQQYIVQESENSLYGKSDIFIQSYVHGIEDGGEYVLYIIEVQKLDAEGNQTAGWIVARRYSQFFDLHQHLKDQFAGVRKLDFPRKRVFLKFQPKTLVDARRVALEKYLKELLKMPDVCQSKAFRLFLSSETFSVDSLAPSTADSGSPHGSPSLSSSALSFDSQDDSISNSSRRRAIPSILVETDSGLADEVAATKATTGRNQFIQPICNLFIEVFGIDAGDNWLRGRAVVVVLQQLLGGTIEKKVRDVVSSLTSVKSVTDVIQTVRNSVWPGGSLKKSAPPRTASEKIKTRHDAMILLQQLIYNASARVIGGSSSRYAARHLFSMYQNQILNTYLVFSLTDMLLKELFPELTQDDDGSL</sequence>
<dbReference type="InterPro" id="IPR001683">
    <property type="entry name" value="PX_dom"/>
</dbReference>
<dbReference type="SMART" id="SM00313">
    <property type="entry name" value="PXA"/>
    <property type="match status" value="1"/>
</dbReference>
<dbReference type="AlphaFoldDB" id="A0A167ELM6"/>
<evidence type="ECO:0000256" key="1">
    <source>
        <dbReference type="ARBA" id="ARBA00010883"/>
    </source>
</evidence>
<dbReference type="Pfam" id="PF08628">
    <property type="entry name" value="Nexin_C"/>
    <property type="match status" value="1"/>
</dbReference>
<feature type="domain" description="PXA" evidence="6">
    <location>
        <begin position="110"/>
        <end position="304"/>
    </location>
</feature>
<feature type="compositionally biased region" description="Polar residues" evidence="2">
    <location>
        <begin position="719"/>
        <end position="740"/>
    </location>
</feature>
<feature type="compositionally biased region" description="Acidic residues" evidence="2">
    <location>
        <begin position="775"/>
        <end position="794"/>
    </location>
</feature>
<evidence type="ECO:0000313" key="7">
    <source>
        <dbReference type="EMBL" id="ANB14223.1"/>
    </source>
</evidence>
<dbReference type="GO" id="GO:0035091">
    <property type="term" value="F:phosphatidylinositol binding"/>
    <property type="evidence" value="ECO:0007669"/>
    <property type="project" value="InterPro"/>
</dbReference>
<organism evidence="7 8">
    <name type="scientific">Sugiyamaella lignohabitans</name>
    <dbReference type="NCBI Taxonomy" id="796027"/>
    <lineage>
        <taxon>Eukaryota</taxon>
        <taxon>Fungi</taxon>
        <taxon>Dikarya</taxon>
        <taxon>Ascomycota</taxon>
        <taxon>Saccharomycotina</taxon>
        <taxon>Dipodascomycetes</taxon>
        <taxon>Dipodascales</taxon>
        <taxon>Trichomonascaceae</taxon>
        <taxon>Sugiyamaella</taxon>
    </lineage>
</organism>